<keyword evidence="1" id="KW-0732">Signal</keyword>
<evidence type="ECO:0000256" key="1">
    <source>
        <dbReference type="SAM" id="SignalP"/>
    </source>
</evidence>
<dbReference type="OrthoDB" id="7867221at2"/>
<evidence type="ECO:0008006" key="4">
    <source>
        <dbReference type="Google" id="ProtNLM"/>
    </source>
</evidence>
<accession>A0A1H2RIV4</accession>
<evidence type="ECO:0000313" key="3">
    <source>
        <dbReference type="Proteomes" id="UP000199441"/>
    </source>
</evidence>
<dbReference type="EMBL" id="FNOI01000001">
    <property type="protein sequence ID" value="SDW19235.1"/>
    <property type="molecule type" value="Genomic_DNA"/>
</dbReference>
<feature type="chain" id="PRO_5011793691" description="Phage infection protein" evidence="1">
    <location>
        <begin position="19"/>
        <end position="94"/>
    </location>
</feature>
<dbReference type="RefSeq" id="WP_089943931.1">
    <property type="nucleotide sequence ID" value="NZ_FNOI01000001.1"/>
</dbReference>
<evidence type="ECO:0000313" key="2">
    <source>
        <dbReference type="EMBL" id="SDW19235.1"/>
    </source>
</evidence>
<protein>
    <recommendedName>
        <fullName evidence="4">Phage infection protein</fullName>
    </recommendedName>
</protein>
<keyword evidence="3" id="KW-1185">Reference proteome</keyword>
<reference evidence="3" key="1">
    <citation type="submission" date="2016-10" db="EMBL/GenBank/DDBJ databases">
        <authorList>
            <person name="Varghese N."/>
            <person name="Submissions S."/>
        </authorList>
    </citation>
    <scope>NUCLEOTIDE SEQUENCE [LARGE SCALE GENOMIC DNA]</scope>
    <source>
        <strain evidence="3">DSM 26922</strain>
    </source>
</reference>
<dbReference type="Proteomes" id="UP000199441">
    <property type="component" value="Unassembled WGS sequence"/>
</dbReference>
<sequence length="94" mass="9628">MKSIIAIIALSVTAPAFADVSNAQAFFAQDNDSAAERVVAETSTGDVNAALLAGVNANESAAEKNIVVGGNEVSRNVQAKFALSNDSAAERFVN</sequence>
<proteinExistence type="predicted"/>
<gene>
    <name evidence="2" type="ORF">SAMN04488001_0518</name>
</gene>
<feature type="signal peptide" evidence="1">
    <location>
        <begin position="1"/>
        <end position="18"/>
    </location>
</feature>
<name>A0A1H2RIV4_9RHOB</name>
<organism evidence="2 3">
    <name type="scientific">Litoreibacter albidus</name>
    <dbReference type="NCBI Taxonomy" id="670155"/>
    <lineage>
        <taxon>Bacteria</taxon>
        <taxon>Pseudomonadati</taxon>
        <taxon>Pseudomonadota</taxon>
        <taxon>Alphaproteobacteria</taxon>
        <taxon>Rhodobacterales</taxon>
        <taxon>Roseobacteraceae</taxon>
        <taxon>Litoreibacter</taxon>
    </lineage>
</organism>
<dbReference type="AlphaFoldDB" id="A0A1H2RIV4"/>
<dbReference type="STRING" id="670155.SAMN04488001_0518"/>